<evidence type="ECO:0000256" key="2">
    <source>
        <dbReference type="ARBA" id="ARBA00005179"/>
    </source>
</evidence>
<evidence type="ECO:0000313" key="12">
    <source>
        <dbReference type="EMBL" id="TFK53799.1"/>
    </source>
</evidence>
<dbReference type="Pfam" id="PF00067">
    <property type="entry name" value="p450"/>
    <property type="match status" value="1"/>
</dbReference>
<keyword evidence="11" id="KW-0732">Signal</keyword>
<keyword evidence="7 9" id="KW-0408">Iron</keyword>
<evidence type="ECO:0000256" key="8">
    <source>
        <dbReference type="ARBA" id="ARBA00023033"/>
    </source>
</evidence>
<dbReference type="GO" id="GO:0005506">
    <property type="term" value="F:iron ion binding"/>
    <property type="evidence" value="ECO:0007669"/>
    <property type="project" value="InterPro"/>
</dbReference>
<dbReference type="OrthoDB" id="2789670at2759"/>
<dbReference type="Gene3D" id="1.10.630.10">
    <property type="entry name" value="Cytochrome P450"/>
    <property type="match status" value="1"/>
</dbReference>
<protein>
    <submittedName>
        <fullName evidence="12">Cytochrome P450</fullName>
    </submittedName>
</protein>
<dbReference type="PROSITE" id="PS00086">
    <property type="entry name" value="CYTOCHROME_P450"/>
    <property type="match status" value="1"/>
</dbReference>
<evidence type="ECO:0000256" key="11">
    <source>
        <dbReference type="SAM" id="SignalP"/>
    </source>
</evidence>
<dbReference type="PANTHER" id="PTHR46300">
    <property type="entry name" value="P450, PUTATIVE (EUROFUNG)-RELATED-RELATED"/>
    <property type="match status" value="1"/>
</dbReference>
<dbReference type="GO" id="GO:0020037">
    <property type="term" value="F:heme binding"/>
    <property type="evidence" value="ECO:0007669"/>
    <property type="project" value="InterPro"/>
</dbReference>
<dbReference type="EMBL" id="ML213507">
    <property type="protein sequence ID" value="TFK53799.1"/>
    <property type="molecule type" value="Genomic_DNA"/>
</dbReference>
<keyword evidence="4 9" id="KW-0349">Heme</keyword>
<evidence type="ECO:0000256" key="4">
    <source>
        <dbReference type="ARBA" id="ARBA00022617"/>
    </source>
</evidence>
<evidence type="ECO:0000313" key="13">
    <source>
        <dbReference type="Proteomes" id="UP000305948"/>
    </source>
</evidence>
<comment type="pathway">
    <text evidence="2">Secondary metabolite biosynthesis.</text>
</comment>
<sequence length="514" mass="57634">MSTAAIIILLASFPVLYLLKHLSLKAGRLPYPPGPKPWPIVGNYFQLSKTKPWLQYEQWGKQYGDLVYVHIFGEDVIIINSERVATELLEKRNKIYSSRPPWRALHMSGMHFNFGFIEYGDRWRTERRMGQQVFRQENIKKYHPVTASEVRSFVKLLRERPEGFLSHVRHFSVANVLRIVSGYQLAEDSGHYVQIAGRAAHLTAKPPLPGMALVDYIPGMRYLPSWLPGMTFKSEAHECQHLLREIQDFPFDFAKANFGAGTATASVVGELLNRLLTIDGSDPQEATIRRLAGLGYFAGAETTISALSTFFLAMVLHPGSQKAAQKEIDAVVGAGRFPQLQDRTSLPYVEALFREVLRWRPVTPLGLSHASTEADEYKGYFIPKGATVVMNTWAIQMDSRVHSDPTSFNPGRYLTKDGSLNDDYPMTAFGMGRRICPGRHLADTALWLAIASVLSAFNIAKAKDQNGNEIEVEDDYTTGLVSHPMPFKCDITPRNPDVETLLMEVVTSDVEAVS</sequence>
<dbReference type="PRINTS" id="PR00385">
    <property type="entry name" value="P450"/>
</dbReference>
<keyword evidence="8 10" id="KW-0503">Monooxygenase</keyword>
<evidence type="ECO:0000256" key="6">
    <source>
        <dbReference type="ARBA" id="ARBA00023002"/>
    </source>
</evidence>
<gene>
    <name evidence="12" type="ORF">OE88DRAFT_1733669</name>
</gene>
<dbReference type="AlphaFoldDB" id="A0A5C3N7L8"/>
<evidence type="ECO:0000256" key="3">
    <source>
        <dbReference type="ARBA" id="ARBA00010617"/>
    </source>
</evidence>
<evidence type="ECO:0000256" key="9">
    <source>
        <dbReference type="PIRSR" id="PIRSR602401-1"/>
    </source>
</evidence>
<organism evidence="12 13">
    <name type="scientific">Heliocybe sulcata</name>
    <dbReference type="NCBI Taxonomy" id="5364"/>
    <lineage>
        <taxon>Eukaryota</taxon>
        <taxon>Fungi</taxon>
        <taxon>Dikarya</taxon>
        <taxon>Basidiomycota</taxon>
        <taxon>Agaricomycotina</taxon>
        <taxon>Agaricomycetes</taxon>
        <taxon>Gloeophyllales</taxon>
        <taxon>Gloeophyllaceae</taxon>
        <taxon>Heliocybe</taxon>
    </lineage>
</organism>
<dbReference type="GO" id="GO:0004497">
    <property type="term" value="F:monooxygenase activity"/>
    <property type="evidence" value="ECO:0007669"/>
    <property type="project" value="UniProtKB-KW"/>
</dbReference>
<dbReference type="InterPro" id="IPR017972">
    <property type="entry name" value="Cyt_P450_CS"/>
</dbReference>
<proteinExistence type="inferred from homology"/>
<accession>A0A5C3N7L8</accession>
<evidence type="ECO:0000256" key="7">
    <source>
        <dbReference type="ARBA" id="ARBA00023004"/>
    </source>
</evidence>
<feature type="chain" id="PRO_5023132335" evidence="11">
    <location>
        <begin position="19"/>
        <end position="514"/>
    </location>
</feature>
<name>A0A5C3N7L8_9AGAM</name>
<keyword evidence="6 10" id="KW-0560">Oxidoreductase</keyword>
<dbReference type="PANTHER" id="PTHR46300:SF7">
    <property type="entry name" value="P450, PUTATIVE (EUROFUNG)-RELATED"/>
    <property type="match status" value="1"/>
</dbReference>
<dbReference type="GO" id="GO:0016705">
    <property type="term" value="F:oxidoreductase activity, acting on paired donors, with incorporation or reduction of molecular oxygen"/>
    <property type="evidence" value="ECO:0007669"/>
    <property type="project" value="InterPro"/>
</dbReference>
<dbReference type="InterPro" id="IPR050364">
    <property type="entry name" value="Cytochrome_P450_fung"/>
</dbReference>
<evidence type="ECO:0000256" key="10">
    <source>
        <dbReference type="RuleBase" id="RU000461"/>
    </source>
</evidence>
<evidence type="ECO:0000256" key="5">
    <source>
        <dbReference type="ARBA" id="ARBA00022723"/>
    </source>
</evidence>
<dbReference type="InterPro" id="IPR036396">
    <property type="entry name" value="Cyt_P450_sf"/>
</dbReference>
<dbReference type="CDD" id="cd11065">
    <property type="entry name" value="CYP64-like"/>
    <property type="match status" value="1"/>
</dbReference>
<dbReference type="Proteomes" id="UP000305948">
    <property type="component" value="Unassembled WGS sequence"/>
</dbReference>
<dbReference type="PRINTS" id="PR00463">
    <property type="entry name" value="EP450I"/>
</dbReference>
<feature type="signal peptide" evidence="11">
    <location>
        <begin position="1"/>
        <end position="18"/>
    </location>
</feature>
<dbReference type="InterPro" id="IPR002401">
    <property type="entry name" value="Cyt_P450_E_grp-I"/>
</dbReference>
<feature type="binding site" description="axial binding residue" evidence="9">
    <location>
        <position position="436"/>
    </location>
    <ligand>
        <name>heme</name>
        <dbReference type="ChEBI" id="CHEBI:30413"/>
    </ligand>
    <ligandPart>
        <name>Fe</name>
        <dbReference type="ChEBI" id="CHEBI:18248"/>
    </ligandPart>
</feature>
<reference evidence="12 13" key="1">
    <citation type="journal article" date="2019" name="Nat. Ecol. Evol.">
        <title>Megaphylogeny resolves global patterns of mushroom evolution.</title>
        <authorList>
            <person name="Varga T."/>
            <person name="Krizsan K."/>
            <person name="Foldi C."/>
            <person name="Dima B."/>
            <person name="Sanchez-Garcia M."/>
            <person name="Sanchez-Ramirez S."/>
            <person name="Szollosi G.J."/>
            <person name="Szarkandi J.G."/>
            <person name="Papp V."/>
            <person name="Albert L."/>
            <person name="Andreopoulos W."/>
            <person name="Angelini C."/>
            <person name="Antonin V."/>
            <person name="Barry K.W."/>
            <person name="Bougher N.L."/>
            <person name="Buchanan P."/>
            <person name="Buyck B."/>
            <person name="Bense V."/>
            <person name="Catcheside P."/>
            <person name="Chovatia M."/>
            <person name="Cooper J."/>
            <person name="Damon W."/>
            <person name="Desjardin D."/>
            <person name="Finy P."/>
            <person name="Geml J."/>
            <person name="Haridas S."/>
            <person name="Hughes K."/>
            <person name="Justo A."/>
            <person name="Karasinski D."/>
            <person name="Kautmanova I."/>
            <person name="Kiss B."/>
            <person name="Kocsube S."/>
            <person name="Kotiranta H."/>
            <person name="LaButti K.M."/>
            <person name="Lechner B.E."/>
            <person name="Liimatainen K."/>
            <person name="Lipzen A."/>
            <person name="Lukacs Z."/>
            <person name="Mihaltcheva S."/>
            <person name="Morgado L.N."/>
            <person name="Niskanen T."/>
            <person name="Noordeloos M.E."/>
            <person name="Ohm R.A."/>
            <person name="Ortiz-Santana B."/>
            <person name="Ovrebo C."/>
            <person name="Racz N."/>
            <person name="Riley R."/>
            <person name="Savchenko A."/>
            <person name="Shiryaev A."/>
            <person name="Soop K."/>
            <person name="Spirin V."/>
            <person name="Szebenyi C."/>
            <person name="Tomsovsky M."/>
            <person name="Tulloss R.E."/>
            <person name="Uehling J."/>
            <person name="Grigoriev I.V."/>
            <person name="Vagvolgyi C."/>
            <person name="Papp T."/>
            <person name="Martin F.M."/>
            <person name="Miettinen O."/>
            <person name="Hibbett D.S."/>
            <person name="Nagy L.G."/>
        </authorList>
    </citation>
    <scope>NUCLEOTIDE SEQUENCE [LARGE SCALE GENOMIC DNA]</scope>
    <source>
        <strain evidence="12 13">OMC1185</strain>
    </source>
</reference>
<dbReference type="InterPro" id="IPR001128">
    <property type="entry name" value="Cyt_P450"/>
</dbReference>
<comment type="cofactor">
    <cofactor evidence="1 9">
        <name>heme</name>
        <dbReference type="ChEBI" id="CHEBI:30413"/>
    </cofactor>
</comment>
<comment type="similarity">
    <text evidence="3 10">Belongs to the cytochrome P450 family.</text>
</comment>
<evidence type="ECO:0000256" key="1">
    <source>
        <dbReference type="ARBA" id="ARBA00001971"/>
    </source>
</evidence>
<keyword evidence="13" id="KW-1185">Reference proteome</keyword>
<dbReference type="SUPFAM" id="SSF48264">
    <property type="entry name" value="Cytochrome P450"/>
    <property type="match status" value="1"/>
</dbReference>
<keyword evidence="5 9" id="KW-0479">Metal-binding</keyword>
<dbReference type="STRING" id="5364.A0A5C3N7L8"/>